<gene>
    <name evidence="2" type="ORF">Hsw_1490</name>
</gene>
<keyword evidence="1" id="KW-0812">Transmembrane</keyword>
<proteinExistence type="predicted"/>
<dbReference type="KEGG" id="hsw:Hsw_1490"/>
<keyword evidence="1" id="KW-1133">Transmembrane helix</keyword>
<reference evidence="2 3" key="1">
    <citation type="submission" date="2014-01" db="EMBL/GenBank/DDBJ databases">
        <title>Complete genome sequence of ionizing-radiation resistance bacterium Hymenobacter swuensis DY53.</title>
        <authorList>
            <person name="Jung J.-H."/>
            <person name="Jeong S.-W."/>
            <person name="Joe M.-H."/>
            <person name="Cho y.-j."/>
            <person name="Kim M.-K."/>
            <person name="Lim S.-Y."/>
        </authorList>
    </citation>
    <scope>NUCLEOTIDE SEQUENCE [LARGE SCALE GENOMIC DNA]</scope>
    <source>
        <strain evidence="2 3">DY53</strain>
    </source>
</reference>
<name>W8F5Q9_9BACT</name>
<evidence type="ECO:0000313" key="2">
    <source>
        <dbReference type="EMBL" id="AHJ97085.1"/>
    </source>
</evidence>
<protein>
    <submittedName>
        <fullName evidence="2">Uncharacterized protein</fullName>
    </submittedName>
</protein>
<accession>W8F5Q9</accession>
<feature type="transmembrane region" description="Helical" evidence="1">
    <location>
        <begin position="33"/>
        <end position="55"/>
    </location>
</feature>
<dbReference type="Proteomes" id="UP000019423">
    <property type="component" value="Chromosome"/>
</dbReference>
<dbReference type="AlphaFoldDB" id="W8F5Q9"/>
<evidence type="ECO:0000313" key="3">
    <source>
        <dbReference type="Proteomes" id="UP000019423"/>
    </source>
</evidence>
<evidence type="ECO:0000256" key="1">
    <source>
        <dbReference type="SAM" id="Phobius"/>
    </source>
</evidence>
<dbReference type="EMBL" id="CP007145">
    <property type="protein sequence ID" value="AHJ97085.1"/>
    <property type="molecule type" value="Genomic_DNA"/>
</dbReference>
<keyword evidence="1" id="KW-0472">Membrane</keyword>
<keyword evidence="3" id="KW-1185">Reference proteome</keyword>
<dbReference type="PATRIC" id="fig|1227739.3.peg.1721"/>
<organism evidence="2 3">
    <name type="scientific">Hymenobacter swuensis DY53</name>
    <dbReference type="NCBI Taxonomy" id="1227739"/>
    <lineage>
        <taxon>Bacteria</taxon>
        <taxon>Pseudomonadati</taxon>
        <taxon>Bacteroidota</taxon>
        <taxon>Cytophagia</taxon>
        <taxon>Cytophagales</taxon>
        <taxon>Hymenobacteraceae</taxon>
        <taxon>Hymenobacter</taxon>
    </lineage>
</organism>
<dbReference type="HOGENOM" id="CLU_2716930_0_0_10"/>
<feature type="transmembrane region" description="Helical" evidence="1">
    <location>
        <begin position="6"/>
        <end position="26"/>
    </location>
</feature>
<sequence length="72" mass="8082">MEPPFVYLNSCVIVPGGIGLLITWFWEHGHGLLVANSLLTAVSLIFPFVCGYFFLVPERWSVPKILSIKPSY</sequence>